<keyword evidence="4" id="KW-1185">Reference proteome</keyword>
<evidence type="ECO:0000256" key="1">
    <source>
        <dbReference type="SAM" id="MobiDB-lite"/>
    </source>
</evidence>
<dbReference type="PANTHER" id="PTHR36934:SF1">
    <property type="entry name" value="THIOESTERASE DOMAIN-CONTAINING PROTEIN"/>
    <property type="match status" value="1"/>
</dbReference>
<dbReference type="InterPro" id="IPR054485">
    <property type="entry name" value="FlK-like_dom"/>
</dbReference>
<name>L0DK57_SINAD</name>
<dbReference type="InterPro" id="IPR029069">
    <property type="entry name" value="HotDog_dom_sf"/>
</dbReference>
<dbReference type="Pfam" id="PF22636">
    <property type="entry name" value="FlK"/>
    <property type="match status" value="1"/>
</dbReference>
<accession>L0DK57</accession>
<evidence type="ECO:0000313" key="4">
    <source>
        <dbReference type="Proteomes" id="UP000010798"/>
    </source>
</evidence>
<dbReference type="SUPFAM" id="SSF54637">
    <property type="entry name" value="Thioesterase/thiol ester dehydrase-isomerase"/>
    <property type="match status" value="1"/>
</dbReference>
<evidence type="ECO:0000313" key="3">
    <source>
        <dbReference type="EMBL" id="AGA29218.1"/>
    </source>
</evidence>
<dbReference type="AlphaFoldDB" id="L0DK57"/>
<feature type="region of interest" description="Disordered" evidence="1">
    <location>
        <begin position="1"/>
        <end position="20"/>
    </location>
</feature>
<organism evidence="3 4">
    <name type="scientific">Singulisphaera acidiphila (strain ATCC BAA-1392 / DSM 18658 / VKM B-2454 / MOB10)</name>
    <dbReference type="NCBI Taxonomy" id="886293"/>
    <lineage>
        <taxon>Bacteria</taxon>
        <taxon>Pseudomonadati</taxon>
        <taxon>Planctomycetota</taxon>
        <taxon>Planctomycetia</taxon>
        <taxon>Isosphaerales</taxon>
        <taxon>Isosphaeraceae</taxon>
        <taxon>Singulisphaera</taxon>
    </lineage>
</organism>
<dbReference type="Gene3D" id="3.10.129.10">
    <property type="entry name" value="Hotdog Thioesterase"/>
    <property type="match status" value="1"/>
</dbReference>
<protein>
    <submittedName>
        <fullName evidence="3">Putative thioesterase</fullName>
    </submittedName>
</protein>
<dbReference type="HOGENOM" id="CLU_1331195_0_0_0"/>
<dbReference type="PANTHER" id="PTHR36934">
    <property type="entry name" value="BLR0278 PROTEIN"/>
    <property type="match status" value="1"/>
</dbReference>
<dbReference type="Proteomes" id="UP000010798">
    <property type="component" value="Chromosome"/>
</dbReference>
<dbReference type="KEGG" id="saci:Sinac_5066"/>
<evidence type="ECO:0000259" key="2">
    <source>
        <dbReference type="Pfam" id="PF22636"/>
    </source>
</evidence>
<gene>
    <name evidence="3" type="ordered locus">Sinac_5066</name>
</gene>
<dbReference type="InterPro" id="IPR025540">
    <property type="entry name" value="FlK"/>
</dbReference>
<feature type="domain" description="Fluoroacetyl-CoA-specific thioesterase-like" evidence="2">
    <location>
        <begin position="90"/>
        <end position="192"/>
    </location>
</feature>
<proteinExistence type="predicted"/>
<dbReference type="EMBL" id="CP003364">
    <property type="protein sequence ID" value="AGA29218.1"/>
    <property type="molecule type" value="Genomic_DNA"/>
</dbReference>
<sequence length="206" mass="22823">MAAKAAESMDQEGSNPNIAYSARPGNAIEFQICPASIARINNDYRYRQGEGQVWGGRLGDWPEEARLTTSILEMKSIPRTGMSAEEHLVVDDSNRIRFADARMPSILATPWLVAHLEYAARAAIAPCLEDHERSVGTFVEVEHLAPSPEGSAVVCRARVIHVDGAVVTFQVEAHDDVELIARGLHRRRVIDVDRFARRVARKQAGR</sequence>
<dbReference type="OrthoDB" id="6902891at2"/>
<dbReference type="eggNOG" id="COG5496">
    <property type="taxonomic scope" value="Bacteria"/>
</dbReference>
<reference evidence="3 4" key="1">
    <citation type="submission" date="2012-02" db="EMBL/GenBank/DDBJ databases">
        <title>Complete sequence of chromosome of Singulisphaera acidiphila DSM 18658.</title>
        <authorList>
            <consortium name="US DOE Joint Genome Institute (JGI-PGF)"/>
            <person name="Lucas S."/>
            <person name="Copeland A."/>
            <person name="Lapidus A."/>
            <person name="Glavina del Rio T."/>
            <person name="Dalin E."/>
            <person name="Tice H."/>
            <person name="Bruce D."/>
            <person name="Goodwin L."/>
            <person name="Pitluck S."/>
            <person name="Peters L."/>
            <person name="Ovchinnikova G."/>
            <person name="Chertkov O."/>
            <person name="Kyrpides N."/>
            <person name="Mavromatis K."/>
            <person name="Ivanova N."/>
            <person name="Brettin T."/>
            <person name="Detter J.C."/>
            <person name="Han C."/>
            <person name="Larimer F."/>
            <person name="Land M."/>
            <person name="Hauser L."/>
            <person name="Markowitz V."/>
            <person name="Cheng J.-F."/>
            <person name="Hugenholtz P."/>
            <person name="Woyke T."/>
            <person name="Wu D."/>
            <person name="Tindall B."/>
            <person name="Pomrenke H."/>
            <person name="Brambilla E."/>
            <person name="Klenk H.-P."/>
            <person name="Eisen J.A."/>
        </authorList>
    </citation>
    <scope>NUCLEOTIDE SEQUENCE [LARGE SCALE GENOMIC DNA]</scope>
    <source>
        <strain evidence="4">ATCC BAA-1392 / DSM 18658 / VKM B-2454 / MOB10</strain>
    </source>
</reference>